<dbReference type="Pfam" id="PF00440">
    <property type="entry name" value="TetR_N"/>
    <property type="match status" value="1"/>
</dbReference>
<dbReference type="InterPro" id="IPR039538">
    <property type="entry name" value="BetI_C"/>
</dbReference>
<keyword evidence="2" id="KW-0805">Transcription regulation</keyword>
<dbReference type="SUPFAM" id="SSF46689">
    <property type="entry name" value="Homeodomain-like"/>
    <property type="match status" value="1"/>
</dbReference>
<keyword evidence="4" id="KW-0804">Transcription</keyword>
<dbReference type="GO" id="GO:0000976">
    <property type="term" value="F:transcription cis-regulatory region binding"/>
    <property type="evidence" value="ECO:0007669"/>
    <property type="project" value="TreeGrafter"/>
</dbReference>
<feature type="DNA-binding region" description="H-T-H motif" evidence="5">
    <location>
        <begin position="23"/>
        <end position="42"/>
    </location>
</feature>
<protein>
    <submittedName>
        <fullName evidence="7">TetR/AcrR family transcriptional regulator</fullName>
    </submittedName>
</protein>
<evidence type="ECO:0000256" key="3">
    <source>
        <dbReference type="ARBA" id="ARBA00023125"/>
    </source>
</evidence>
<keyword evidence="3 5" id="KW-0238">DNA-binding</keyword>
<proteinExistence type="predicted"/>
<dbReference type="InterPro" id="IPR001647">
    <property type="entry name" value="HTH_TetR"/>
</dbReference>
<dbReference type="GO" id="GO:0003700">
    <property type="term" value="F:DNA-binding transcription factor activity"/>
    <property type="evidence" value="ECO:0007669"/>
    <property type="project" value="TreeGrafter"/>
</dbReference>
<keyword evidence="1" id="KW-0678">Repressor</keyword>
<comment type="caution">
    <text evidence="7">The sequence shown here is derived from an EMBL/GenBank/DDBJ whole genome shotgun (WGS) entry which is preliminary data.</text>
</comment>
<dbReference type="Pfam" id="PF13977">
    <property type="entry name" value="TetR_C_6"/>
    <property type="match status" value="1"/>
</dbReference>
<evidence type="ECO:0000256" key="4">
    <source>
        <dbReference type="ARBA" id="ARBA00023163"/>
    </source>
</evidence>
<gene>
    <name evidence="7" type="ORF">DI623_03850</name>
</gene>
<accession>A0A2W5CA94</accession>
<dbReference type="InterPro" id="IPR009057">
    <property type="entry name" value="Homeodomain-like_sf"/>
</dbReference>
<reference evidence="7 8" key="1">
    <citation type="submission" date="2017-08" db="EMBL/GenBank/DDBJ databases">
        <title>Infants hospitalized years apart are colonized by the same room-sourced microbial strains.</title>
        <authorList>
            <person name="Brooks B."/>
            <person name="Olm M.R."/>
            <person name="Firek B.A."/>
            <person name="Baker R."/>
            <person name="Thomas B.C."/>
            <person name="Morowitz M.J."/>
            <person name="Banfield J.F."/>
        </authorList>
    </citation>
    <scope>NUCLEOTIDE SEQUENCE [LARGE SCALE GENOMIC DNA]</scope>
    <source>
        <strain evidence="7">S2_018_000_R2_101</strain>
    </source>
</reference>
<dbReference type="Proteomes" id="UP000249066">
    <property type="component" value="Unassembled WGS sequence"/>
</dbReference>
<dbReference type="EMBL" id="QFNN01000012">
    <property type="protein sequence ID" value="PZO91238.1"/>
    <property type="molecule type" value="Genomic_DNA"/>
</dbReference>
<feature type="domain" description="HTH tetR-type" evidence="6">
    <location>
        <begin position="1"/>
        <end position="60"/>
    </location>
</feature>
<evidence type="ECO:0000256" key="2">
    <source>
        <dbReference type="ARBA" id="ARBA00023015"/>
    </source>
</evidence>
<dbReference type="PROSITE" id="PS50977">
    <property type="entry name" value="HTH_TETR_2"/>
    <property type="match status" value="1"/>
</dbReference>
<evidence type="ECO:0000259" key="6">
    <source>
        <dbReference type="PROSITE" id="PS50977"/>
    </source>
</evidence>
<dbReference type="SUPFAM" id="SSF48498">
    <property type="entry name" value="Tetracyclin repressor-like, C-terminal domain"/>
    <property type="match status" value="1"/>
</dbReference>
<organism evidence="7 8">
    <name type="scientific">Sphingomonas sanxanigenens</name>
    <dbReference type="NCBI Taxonomy" id="397260"/>
    <lineage>
        <taxon>Bacteria</taxon>
        <taxon>Pseudomonadati</taxon>
        <taxon>Pseudomonadota</taxon>
        <taxon>Alphaproteobacteria</taxon>
        <taxon>Sphingomonadales</taxon>
        <taxon>Sphingomonadaceae</taxon>
        <taxon>Sphingomonas</taxon>
    </lineage>
</organism>
<dbReference type="PANTHER" id="PTHR30055:SF146">
    <property type="entry name" value="HTH-TYPE TRANSCRIPTIONAL DUAL REGULATOR CECR"/>
    <property type="match status" value="1"/>
</dbReference>
<evidence type="ECO:0000256" key="5">
    <source>
        <dbReference type="PROSITE-ProRule" id="PRU00335"/>
    </source>
</evidence>
<dbReference type="InterPro" id="IPR036271">
    <property type="entry name" value="Tet_transcr_reg_TetR-rel_C_sf"/>
</dbReference>
<evidence type="ECO:0000256" key="1">
    <source>
        <dbReference type="ARBA" id="ARBA00022491"/>
    </source>
</evidence>
<dbReference type="PANTHER" id="PTHR30055">
    <property type="entry name" value="HTH-TYPE TRANSCRIPTIONAL REGULATOR RUTR"/>
    <property type="match status" value="1"/>
</dbReference>
<dbReference type="InterPro" id="IPR050109">
    <property type="entry name" value="HTH-type_TetR-like_transc_reg"/>
</dbReference>
<sequence>MRDAGICWRSRALFVTHGFHQTGMAQIAAVSGIKVGQIYRDFASKEEIIAAIVEEDVASWLLEDELALAMANDDGTAIRNWIRRFGVVEESLDECRMMTEIIAEAGRNERIAEIYHDIDVRVRSSLMAALEALAPAPDRACERTLLAELIIALSMGLMTRRILSPDIEIAAMSRLATALVDRELAALARTGA</sequence>
<evidence type="ECO:0000313" key="7">
    <source>
        <dbReference type="EMBL" id="PZO91238.1"/>
    </source>
</evidence>
<dbReference type="AlphaFoldDB" id="A0A2W5CA94"/>
<evidence type="ECO:0000313" key="8">
    <source>
        <dbReference type="Proteomes" id="UP000249066"/>
    </source>
</evidence>
<name>A0A2W5CA94_9SPHN</name>
<dbReference type="Gene3D" id="1.10.357.10">
    <property type="entry name" value="Tetracycline Repressor, domain 2"/>
    <property type="match status" value="1"/>
</dbReference>